<evidence type="ECO:0000256" key="1">
    <source>
        <dbReference type="ARBA" id="ARBA00004651"/>
    </source>
</evidence>
<sequence>MDAKKYESNIKKIFVIMFLNSLIFAYVIERMFALERGITVLQMQYIGIIYAVITLVLEVPCGVLADNWKRKYVWALGIGFCFFEFFISIFAYDFKTFVLAFVGAAIGGSLKSGTWDSILYESLSKLNRQEEYEKLRGQLKLLKYVAHGTVGIAGGYIGHKYGLVTNYWLSLLGTPLSIIICLRIYEPMKHRVNIKNNSRNSNNRNKIYNNYFNVPQILSHIRESLKVIKENRHLINIILYGGVTGAVLYGQLHEMSSLIYPEIGIPIYMFGFVSFAITLFGGASSVLAPKLKGKYNYDTVFAGILIVSTIAVYMFGNARHGWEVVYLIMAIAIMEMAQPLTVGYLHNNITDEYRSTISSVNSFVLNGLTIIVGMIFGYFADRLTIHAGFSAMAGILLIYSVVFVVGVIRKRSGLKVERLQGKEIL</sequence>
<keyword evidence="4" id="KW-1185">Reference proteome</keyword>
<keyword evidence="2" id="KW-0472">Membrane</keyword>
<organism evidence="3 4">
    <name type="scientific">Alkaliphilus hydrothermalis</name>
    <dbReference type="NCBI Taxonomy" id="1482730"/>
    <lineage>
        <taxon>Bacteria</taxon>
        <taxon>Bacillati</taxon>
        <taxon>Bacillota</taxon>
        <taxon>Clostridia</taxon>
        <taxon>Peptostreptococcales</taxon>
        <taxon>Natronincolaceae</taxon>
        <taxon>Alkaliphilus</taxon>
    </lineage>
</organism>
<feature type="transmembrane region" description="Helical" evidence="2">
    <location>
        <begin position="234"/>
        <end position="253"/>
    </location>
</feature>
<dbReference type="SUPFAM" id="SSF103473">
    <property type="entry name" value="MFS general substrate transporter"/>
    <property type="match status" value="1"/>
</dbReference>
<comment type="subcellular location">
    <subcellularLocation>
        <location evidence="1">Cell membrane</location>
        <topology evidence="1">Multi-pass membrane protein</topology>
    </subcellularLocation>
</comment>
<comment type="caution">
    <text evidence="3">The sequence shown here is derived from an EMBL/GenBank/DDBJ whole genome shotgun (WGS) entry which is preliminary data.</text>
</comment>
<dbReference type="Gene3D" id="1.20.1250.20">
    <property type="entry name" value="MFS general substrate transporter like domains"/>
    <property type="match status" value="1"/>
</dbReference>
<reference evidence="3 4" key="1">
    <citation type="submission" date="2021-01" db="EMBL/GenBank/DDBJ databases">
        <title>Genomic Encyclopedia of Type Strains, Phase IV (KMG-IV): sequencing the most valuable type-strain genomes for metagenomic binning, comparative biology and taxonomic classification.</title>
        <authorList>
            <person name="Goeker M."/>
        </authorList>
    </citation>
    <scope>NUCLEOTIDE SEQUENCE [LARGE SCALE GENOMIC DNA]</scope>
    <source>
        <strain evidence="3 4">DSM 25890</strain>
    </source>
</reference>
<evidence type="ECO:0000313" key="3">
    <source>
        <dbReference type="EMBL" id="MBM7614951.1"/>
    </source>
</evidence>
<feature type="transmembrane region" description="Helical" evidence="2">
    <location>
        <begin position="357"/>
        <end position="379"/>
    </location>
</feature>
<evidence type="ECO:0000313" key="4">
    <source>
        <dbReference type="Proteomes" id="UP001314796"/>
    </source>
</evidence>
<feature type="transmembrane region" description="Helical" evidence="2">
    <location>
        <begin position="265"/>
        <end position="288"/>
    </location>
</feature>
<feature type="transmembrane region" description="Helical" evidence="2">
    <location>
        <begin position="72"/>
        <end position="92"/>
    </location>
</feature>
<evidence type="ECO:0000256" key="2">
    <source>
        <dbReference type="SAM" id="Phobius"/>
    </source>
</evidence>
<feature type="transmembrane region" description="Helical" evidence="2">
    <location>
        <begin position="165"/>
        <end position="185"/>
    </location>
</feature>
<feature type="transmembrane region" description="Helical" evidence="2">
    <location>
        <begin position="385"/>
        <end position="408"/>
    </location>
</feature>
<dbReference type="InterPro" id="IPR053160">
    <property type="entry name" value="MFS_DHA3_Transporter"/>
</dbReference>
<feature type="transmembrane region" description="Helical" evidence="2">
    <location>
        <begin position="324"/>
        <end position="345"/>
    </location>
</feature>
<keyword evidence="2" id="KW-0812">Transmembrane</keyword>
<dbReference type="Pfam" id="PF07690">
    <property type="entry name" value="MFS_1"/>
    <property type="match status" value="1"/>
</dbReference>
<proteinExistence type="predicted"/>
<feature type="transmembrane region" description="Helical" evidence="2">
    <location>
        <begin position="12"/>
        <end position="33"/>
    </location>
</feature>
<keyword evidence="2" id="KW-1133">Transmembrane helix</keyword>
<dbReference type="Proteomes" id="UP001314796">
    <property type="component" value="Unassembled WGS sequence"/>
</dbReference>
<accession>A0ABS2NPV4</accession>
<dbReference type="RefSeq" id="WP_204401660.1">
    <property type="nucleotide sequence ID" value="NZ_JAFBEE010000008.1"/>
</dbReference>
<gene>
    <name evidence="3" type="ORF">JOC73_001513</name>
</gene>
<dbReference type="InterPro" id="IPR036259">
    <property type="entry name" value="MFS_trans_sf"/>
</dbReference>
<dbReference type="EMBL" id="JAFBEE010000008">
    <property type="protein sequence ID" value="MBM7614951.1"/>
    <property type="molecule type" value="Genomic_DNA"/>
</dbReference>
<feature type="transmembrane region" description="Helical" evidence="2">
    <location>
        <begin position="300"/>
        <end position="318"/>
    </location>
</feature>
<name>A0ABS2NPV4_9FIRM</name>
<protein>
    <submittedName>
        <fullName evidence="3">MFS family permease</fullName>
    </submittedName>
</protein>
<dbReference type="PANTHER" id="PTHR23530:SF1">
    <property type="entry name" value="PERMEASE, MAJOR FACILITATOR SUPERFAMILY-RELATED"/>
    <property type="match status" value="1"/>
</dbReference>
<feature type="transmembrane region" description="Helical" evidence="2">
    <location>
        <begin position="45"/>
        <end position="65"/>
    </location>
</feature>
<dbReference type="InterPro" id="IPR011701">
    <property type="entry name" value="MFS"/>
</dbReference>
<dbReference type="PANTHER" id="PTHR23530">
    <property type="entry name" value="TRANSPORT PROTEIN-RELATED"/>
    <property type="match status" value="1"/>
</dbReference>